<keyword evidence="3" id="KW-0479">Metal-binding</keyword>
<evidence type="ECO:0000256" key="2">
    <source>
        <dbReference type="ARBA" id="ARBA00006092"/>
    </source>
</evidence>
<sequence length="426" mass="48172">MNMMDIDEPAEIGYKWESSYAEGLNIREAFAEDEQGSVEQAIAKLVADAKKKRRETERPIKRRIGALRYLYLVIDNSVAMIDKSLEPDRLRCTIKVIKKFIHNYFRENPLSQLGIIAVKDKVSEIVTSLTASVKELEEGLDTLNVFECKGDFSLQNGVLRAYHNLQGLPMHAHREVLVFMAAMTTVDFSNIFTTMENFKRNQIIVHGIHLACELYVLRKFCAKTRGGHAVVLNDVHFEVVLSDFILPPKGHLFAKHANVETFYKMGFPKKQKVKDVLFCACHRDEFKDFKPSDTLYNMETLIKPFGFLCIQCKTRICSLPMDCPNCGLRLVSATQIAKAQMHIMPLPVYAEKQAEKNSKCFSCNVSFITDDKTYECKFCLEIFCDDCDAANHGSMICSGCIEHNTSTATTTTNGHQNGVSNGNNAR</sequence>
<comment type="similarity">
    <text evidence="2">Belongs to the GTF2H2 family.</text>
</comment>
<reference evidence="14" key="1">
    <citation type="submission" date="2022-11" db="UniProtKB">
        <authorList>
            <consortium name="WormBaseParasite"/>
        </authorList>
    </citation>
    <scope>IDENTIFICATION</scope>
</reference>
<dbReference type="SUPFAM" id="SSF53300">
    <property type="entry name" value="vWA-like"/>
    <property type="match status" value="1"/>
</dbReference>
<feature type="domain" description="TFIIH C1-like" evidence="12">
    <location>
        <begin position="359"/>
        <end position="402"/>
    </location>
</feature>
<keyword evidence="10" id="KW-0539">Nucleus</keyword>
<keyword evidence="7" id="KW-0805">Transcription regulation</keyword>
<keyword evidence="6" id="KW-0862">Zinc</keyword>
<organism evidence="13 14">
    <name type="scientific">Panagrolaimus superbus</name>
    <dbReference type="NCBI Taxonomy" id="310955"/>
    <lineage>
        <taxon>Eukaryota</taxon>
        <taxon>Metazoa</taxon>
        <taxon>Ecdysozoa</taxon>
        <taxon>Nematoda</taxon>
        <taxon>Chromadorea</taxon>
        <taxon>Rhabditida</taxon>
        <taxon>Tylenchina</taxon>
        <taxon>Panagrolaimomorpha</taxon>
        <taxon>Panagrolaimoidea</taxon>
        <taxon>Panagrolaimidae</taxon>
        <taxon>Panagrolaimus</taxon>
    </lineage>
</organism>
<evidence type="ECO:0000259" key="12">
    <source>
        <dbReference type="SMART" id="SM01047"/>
    </source>
</evidence>
<dbReference type="SMART" id="SM01047">
    <property type="entry name" value="C1_4"/>
    <property type="match status" value="1"/>
</dbReference>
<dbReference type="Gene3D" id="3.40.50.410">
    <property type="entry name" value="von Willebrand factor, type A domain"/>
    <property type="match status" value="1"/>
</dbReference>
<comment type="subcellular location">
    <subcellularLocation>
        <location evidence="1">Nucleus</location>
    </subcellularLocation>
</comment>
<proteinExistence type="inferred from homology"/>
<keyword evidence="9" id="KW-0234">DNA repair</keyword>
<dbReference type="PANTHER" id="PTHR12695:SF2">
    <property type="entry name" value="GENERAL TRANSCRIPTION FACTOR IIH SUBUNIT 2-RELATED"/>
    <property type="match status" value="1"/>
</dbReference>
<evidence type="ECO:0000259" key="11">
    <source>
        <dbReference type="SMART" id="SM00327"/>
    </source>
</evidence>
<keyword evidence="8" id="KW-0804">Transcription</keyword>
<dbReference type="InterPro" id="IPR012170">
    <property type="entry name" value="TFIIH_SSL1/p44"/>
</dbReference>
<dbReference type="GO" id="GO:0006289">
    <property type="term" value="P:nucleotide-excision repair"/>
    <property type="evidence" value="ECO:0007669"/>
    <property type="project" value="InterPro"/>
</dbReference>
<evidence type="ECO:0000256" key="1">
    <source>
        <dbReference type="ARBA" id="ARBA00004123"/>
    </source>
</evidence>
<name>A0A914Z7H4_9BILA</name>
<dbReference type="GO" id="GO:0008270">
    <property type="term" value="F:zinc ion binding"/>
    <property type="evidence" value="ECO:0007669"/>
    <property type="project" value="UniProtKB-KW"/>
</dbReference>
<evidence type="ECO:0000313" key="13">
    <source>
        <dbReference type="Proteomes" id="UP000887577"/>
    </source>
</evidence>
<dbReference type="InterPro" id="IPR013083">
    <property type="entry name" value="Znf_RING/FYVE/PHD"/>
</dbReference>
<dbReference type="InterPro" id="IPR007198">
    <property type="entry name" value="Ssl1-like"/>
</dbReference>
<dbReference type="Pfam" id="PF04056">
    <property type="entry name" value="Ssl1"/>
    <property type="match status" value="1"/>
</dbReference>
<accession>A0A914Z7H4</accession>
<evidence type="ECO:0000256" key="9">
    <source>
        <dbReference type="ARBA" id="ARBA00023204"/>
    </source>
</evidence>
<evidence type="ECO:0000256" key="3">
    <source>
        <dbReference type="ARBA" id="ARBA00022723"/>
    </source>
</evidence>
<evidence type="ECO:0000256" key="6">
    <source>
        <dbReference type="ARBA" id="ARBA00022833"/>
    </source>
</evidence>
<feature type="domain" description="VWFA" evidence="11">
    <location>
        <begin position="67"/>
        <end position="244"/>
    </location>
</feature>
<dbReference type="SUPFAM" id="SSF57889">
    <property type="entry name" value="Cysteine-rich domain"/>
    <property type="match status" value="1"/>
</dbReference>
<dbReference type="InterPro" id="IPR046349">
    <property type="entry name" value="C1-like_sf"/>
</dbReference>
<protein>
    <submittedName>
        <fullName evidence="14">General transcription factor IIH subunit</fullName>
    </submittedName>
</protein>
<evidence type="ECO:0000256" key="4">
    <source>
        <dbReference type="ARBA" id="ARBA00022763"/>
    </source>
</evidence>
<evidence type="ECO:0000256" key="8">
    <source>
        <dbReference type="ARBA" id="ARBA00023163"/>
    </source>
</evidence>
<evidence type="ECO:0000256" key="7">
    <source>
        <dbReference type="ARBA" id="ARBA00023015"/>
    </source>
</evidence>
<evidence type="ECO:0000313" key="14">
    <source>
        <dbReference type="WBParaSite" id="PSU_v2.g7853.t1"/>
    </source>
</evidence>
<dbReference type="InterPro" id="IPR036465">
    <property type="entry name" value="vWFA_dom_sf"/>
</dbReference>
<evidence type="ECO:0000256" key="5">
    <source>
        <dbReference type="ARBA" id="ARBA00022771"/>
    </source>
</evidence>
<dbReference type="GO" id="GO:0006351">
    <property type="term" value="P:DNA-templated transcription"/>
    <property type="evidence" value="ECO:0007669"/>
    <property type="project" value="InterPro"/>
</dbReference>
<dbReference type="InterPro" id="IPR004595">
    <property type="entry name" value="TFIIH_C1-like_dom"/>
</dbReference>
<evidence type="ECO:0000256" key="10">
    <source>
        <dbReference type="ARBA" id="ARBA00023242"/>
    </source>
</evidence>
<dbReference type="SMART" id="SM00327">
    <property type="entry name" value="VWA"/>
    <property type="match status" value="1"/>
</dbReference>
<dbReference type="WBParaSite" id="PSU_v2.g7853.t1">
    <property type="protein sequence ID" value="PSU_v2.g7853.t1"/>
    <property type="gene ID" value="PSU_v2.g7853"/>
</dbReference>
<dbReference type="NCBIfam" id="TIGR00622">
    <property type="entry name" value="ssl1"/>
    <property type="match status" value="1"/>
</dbReference>
<dbReference type="InterPro" id="IPR002035">
    <property type="entry name" value="VWF_A"/>
</dbReference>
<dbReference type="PANTHER" id="PTHR12695">
    <property type="entry name" value="GENERAL TRANSCRIPTION FACTOR IIH SUBUNIT 2"/>
    <property type="match status" value="1"/>
</dbReference>
<dbReference type="GO" id="GO:0005675">
    <property type="term" value="C:transcription factor TFIIH holo complex"/>
    <property type="evidence" value="ECO:0007669"/>
    <property type="project" value="TreeGrafter"/>
</dbReference>
<keyword evidence="13" id="KW-1185">Reference proteome</keyword>
<keyword evidence="4" id="KW-0227">DNA damage</keyword>
<dbReference type="Gene3D" id="3.30.40.10">
    <property type="entry name" value="Zinc/RING finger domain, C3HC4 (zinc finger)"/>
    <property type="match status" value="1"/>
</dbReference>
<dbReference type="AlphaFoldDB" id="A0A914Z7H4"/>
<dbReference type="Proteomes" id="UP000887577">
    <property type="component" value="Unplaced"/>
</dbReference>
<dbReference type="GO" id="GO:0006357">
    <property type="term" value="P:regulation of transcription by RNA polymerase II"/>
    <property type="evidence" value="ECO:0007669"/>
    <property type="project" value="TreeGrafter"/>
</dbReference>
<keyword evidence="5" id="KW-0863">Zinc-finger</keyword>
<dbReference type="GO" id="GO:0000439">
    <property type="term" value="C:transcription factor TFIIH core complex"/>
    <property type="evidence" value="ECO:0007669"/>
    <property type="project" value="InterPro"/>
</dbReference>